<reference evidence="3 4" key="1">
    <citation type="journal article" date="2018" name="Mol. Plant">
        <title>The genome of Artemisia annua provides insight into the evolution of Asteraceae family and artemisinin biosynthesis.</title>
        <authorList>
            <person name="Shen Q."/>
            <person name="Zhang L."/>
            <person name="Liao Z."/>
            <person name="Wang S."/>
            <person name="Yan T."/>
            <person name="Shi P."/>
            <person name="Liu M."/>
            <person name="Fu X."/>
            <person name="Pan Q."/>
            <person name="Wang Y."/>
            <person name="Lv Z."/>
            <person name="Lu X."/>
            <person name="Zhang F."/>
            <person name="Jiang W."/>
            <person name="Ma Y."/>
            <person name="Chen M."/>
            <person name="Hao X."/>
            <person name="Li L."/>
            <person name="Tang Y."/>
            <person name="Lv G."/>
            <person name="Zhou Y."/>
            <person name="Sun X."/>
            <person name="Brodelius P.E."/>
            <person name="Rose J.K.C."/>
            <person name="Tang K."/>
        </authorList>
    </citation>
    <scope>NUCLEOTIDE SEQUENCE [LARGE SCALE GENOMIC DNA]</scope>
    <source>
        <strain evidence="4">cv. Huhao1</strain>
        <tissue evidence="3">Leaf</tissue>
    </source>
</reference>
<name>A0A2U1NK00_ARTAN</name>
<gene>
    <name evidence="3" type="ORF">CTI12_AA257770</name>
</gene>
<dbReference type="GO" id="GO:0003677">
    <property type="term" value="F:DNA binding"/>
    <property type="evidence" value="ECO:0007669"/>
    <property type="project" value="UniProtKB-KW"/>
</dbReference>
<dbReference type="PANTHER" id="PTHR47165">
    <property type="entry name" value="OS03G0429900 PROTEIN"/>
    <property type="match status" value="1"/>
</dbReference>
<feature type="compositionally biased region" description="Polar residues" evidence="1">
    <location>
        <begin position="821"/>
        <end position="838"/>
    </location>
</feature>
<feature type="compositionally biased region" description="Acidic residues" evidence="1">
    <location>
        <begin position="767"/>
        <end position="779"/>
    </location>
</feature>
<dbReference type="Gene3D" id="2.40.50.140">
    <property type="entry name" value="Nucleic acid-binding proteins"/>
    <property type="match status" value="5"/>
</dbReference>
<keyword evidence="4" id="KW-1185">Reference proteome</keyword>
<dbReference type="OrthoDB" id="1751331at2759"/>
<organism evidence="3 4">
    <name type="scientific">Artemisia annua</name>
    <name type="common">Sweet wormwood</name>
    <dbReference type="NCBI Taxonomy" id="35608"/>
    <lineage>
        <taxon>Eukaryota</taxon>
        <taxon>Viridiplantae</taxon>
        <taxon>Streptophyta</taxon>
        <taxon>Embryophyta</taxon>
        <taxon>Tracheophyta</taxon>
        <taxon>Spermatophyta</taxon>
        <taxon>Magnoliopsida</taxon>
        <taxon>eudicotyledons</taxon>
        <taxon>Gunneridae</taxon>
        <taxon>Pentapetalae</taxon>
        <taxon>asterids</taxon>
        <taxon>campanulids</taxon>
        <taxon>Asterales</taxon>
        <taxon>Asteraceae</taxon>
        <taxon>Asteroideae</taxon>
        <taxon>Anthemideae</taxon>
        <taxon>Artemisiinae</taxon>
        <taxon>Artemisia</taxon>
    </lineage>
</organism>
<sequence>MTEAKTKDLNPTSRNKILEAKVYRSWIGRNPPDITEKSYHAILLDRHGDAIQANMEVSEKKQFTTYLIPGRTYRISGFTCAPTNNWQQTLENKTSLSFTRFTKFDVIPPTGFPNHYLRFISYNRLPYRVVDPEDKTRKVYPVLTDYIGCYINSGEKEEWGNPNKDQMLLRRIEIQNLNRNSVELTLWDDLVESFSKEKIDALEKPIIIAVSSCRVARFRNNLQLSLTPATYYYINPDIPELPQYRAEYNFKAYVTHATDTIMMTFFTPKADDIVVIKCETLVNSLENPDPREFPERILAVIGKKHIFQFHYNTNSRQGPVTFIYMKYLTKQTHKLMTEAKTKDLNPTSRNKILEAKVYRSWIGRNPPDITEKSYHAILLDRHGDAIQANMEVSEKKQFTTYLIPGRTYRISGFTCAPTNNWQQTLENKTSLSFTRFTKFDVIPPTGFPNHYFRFISYNRLPYRVVDPEDKTRKVYPVLTGEKEEWGNPNKDQMLLRRIEIQNLNRNSVELTLWDDLAESFPKEKIDALEKLIIIAVSSCRFSRFRNNLQLSSTPATYYYINPDIPELPQYRAEYKAAFDLNPPLQVVRHPYQDKEREKMRNRIPFSKLLTENPSTHTDVRFTYEGTITGLDTSREWYYPSCATCPNKIQINEGVIECKIHGALLSPTYRYNFKAYVTDATDTIMMTFFSPKADDIVGSGTTQQPSESIEPNVPEDQQTITALEYAPSTISPPAPTQLPSPLSQVTIAQAESPRNIMSTKQTLQPPESPEENPLQEEDSSGVEVPPIPPTYTYMQTRSRHGKQVATQVAGATTPPAQEDFSKTSTKTSVPESNKPTTAKRQLFQEKPGDGKKNKKE</sequence>
<feature type="region of interest" description="Disordered" evidence="1">
    <location>
        <begin position="757"/>
        <end position="855"/>
    </location>
</feature>
<comment type="caution">
    <text evidence="3">The sequence shown here is derived from an EMBL/GenBank/DDBJ whole genome shotgun (WGS) entry which is preliminary data.</text>
</comment>
<evidence type="ECO:0000256" key="1">
    <source>
        <dbReference type="SAM" id="MobiDB-lite"/>
    </source>
</evidence>
<protein>
    <submittedName>
        <fullName evidence="3">Replication protein A 70 kDa DNA-binding subunit</fullName>
    </submittedName>
</protein>
<evidence type="ECO:0000313" key="4">
    <source>
        <dbReference type="Proteomes" id="UP000245207"/>
    </source>
</evidence>
<dbReference type="InterPro" id="IPR012340">
    <property type="entry name" value="NA-bd_OB-fold"/>
</dbReference>
<evidence type="ECO:0000313" key="3">
    <source>
        <dbReference type="EMBL" id="PWA73847.1"/>
    </source>
</evidence>
<dbReference type="InterPro" id="IPR013955">
    <property type="entry name" value="Rep_factor-A_C"/>
</dbReference>
<dbReference type="Proteomes" id="UP000245207">
    <property type="component" value="Unassembled WGS sequence"/>
</dbReference>
<dbReference type="Pfam" id="PF08646">
    <property type="entry name" value="Rep_fac-A_C"/>
    <property type="match status" value="1"/>
</dbReference>
<dbReference type="AlphaFoldDB" id="A0A2U1NK00"/>
<accession>A0A2U1NK00</accession>
<feature type="domain" description="Replication factor A C-terminal" evidence="2">
    <location>
        <begin position="621"/>
        <end position="701"/>
    </location>
</feature>
<dbReference type="CDD" id="cd04481">
    <property type="entry name" value="RPA1_DBD_B_like"/>
    <property type="match status" value="2"/>
</dbReference>
<proteinExistence type="predicted"/>
<evidence type="ECO:0000259" key="2">
    <source>
        <dbReference type="Pfam" id="PF08646"/>
    </source>
</evidence>
<dbReference type="PANTHER" id="PTHR47165:SF4">
    <property type="entry name" value="OS03G0429900 PROTEIN"/>
    <property type="match status" value="1"/>
</dbReference>
<dbReference type="STRING" id="35608.A0A2U1NK00"/>
<dbReference type="EMBL" id="PKPP01002665">
    <property type="protein sequence ID" value="PWA73847.1"/>
    <property type="molecule type" value="Genomic_DNA"/>
</dbReference>
<keyword evidence="3" id="KW-0238">DNA-binding</keyword>
<dbReference type="SUPFAM" id="SSF50249">
    <property type="entry name" value="Nucleic acid-binding proteins"/>
    <property type="match status" value="3"/>
</dbReference>
<feature type="compositionally biased region" description="Basic and acidic residues" evidence="1">
    <location>
        <begin position="841"/>
        <end position="855"/>
    </location>
</feature>